<dbReference type="Proteomes" id="UP001589536">
    <property type="component" value="Unassembled WGS sequence"/>
</dbReference>
<dbReference type="EMBL" id="JBHMBH010000072">
    <property type="protein sequence ID" value="MFB9716979.1"/>
    <property type="molecule type" value="Genomic_DNA"/>
</dbReference>
<evidence type="ECO:0000313" key="1">
    <source>
        <dbReference type="EMBL" id="MFB9716979.1"/>
    </source>
</evidence>
<gene>
    <name evidence="1" type="ORF">ACFFPI_23055</name>
</gene>
<protein>
    <submittedName>
        <fullName evidence="1">Uncharacterized protein</fullName>
    </submittedName>
</protein>
<reference evidence="1 2" key="1">
    <citation type="submission" date="2024-09" db="EMBL/GenBank/DDBJ databases">
        <authorList>
            <person name="Sun Q."/>
            <person name="Mori K."/>
        </authorList>
    </citation>
    <scope>NUCLEOTIDE SEQUENCE [LARGE SCALE GENOMIC DNA]</scope>
    <source>
        <strain evidence="1 2">JCM 13519</strain>
    </source>
</reference>
<dbReference type="RefSeq" id="WP_345045057.1">
    <property type="nucleotide sequence ID" value="NZ_BAABED010000001.1"/>
</dbReference>
<sequence>MDESSGLKGVHLQSSPPAYLATALWFGIETVGMLYTTVFGKIHGEDISSAVDTMKCVAGFQSIATADVTDAKAATNYLNGAVSTVMS</sequence>
<organism evidence="1 2">
    <name type="scientific">Arthrobacter methylotrophus</name>
    <dbReference type="NCBI Taxonomy" id="121291"/>
    <lineage>
        <taxon>Bacteria</taxon>
        <taxon>Bacillati</taxon>
        <taxon>Actinomycetota</taxon>
        <taxon>Actinomycetes</taxon>
        <taxon>Micrococcales</taxon>
        <taxon>Micrococcaceae</taxon>
        <taxon>Arthrobacter</taxon>
    </lineage>
</organism>
<accession>A0ABV5UXN4</accession>
<comment type="caution">
    <text evidence="1">The sequence shown here is derived from an EMBL/GenBank/DDBJ whole genome shotgun (WGS) entry which is preliminary data.</text>
</comment>
<evidence type="ECO:0000313" key="2">
    <source>
        <dbReference type="Proteomes" id="UP001589536"/>
    </source>
</evidence>
<keyword evidence="2" id="KW-1185">Reference proteome</keyword>
<name>A0ABV5UXN4_9MICC</name>
<proteinExistence type="predicted"/>